<dbReference type="EMBL" id="JAGKHQ010000017">
    <property type="protein sequence ID" value="KAG7489600.1"/>
    <property type="molecule type" value="Genomic_DNA"/>
</dbReference>
<name>A0AAV6QE98_SOLSE</name>
<accession>A0AAV6QE98</accession>
<gene>
    <name evidence="1" type="ORF">JOB18_015843</name>
</gene>
<keyword evidence="2" id="KW-1185">Reference proteome</keyword>
<evidence type="ECO:0000313" key="1">
    <source>
        <dbReference type="EMBL" id="KAG7489600.1"/>
    </source>
</evidence>
<organism evidence="1 2">
    <name type="scientific">Solea senegalensis</name>
    <name type="common">Senegalese sole</name>
    <dbReference type="NCBI Taxonomy" id="28829"/>
    <lineage>
        <taxon>Eukaryota</taxon>
        <taxon>Metazoa</taxon>
        <taxon>Chordata</taxon>
        <taxon>Craniata</taxon>
        <taxon>Vertebrata</taxon>
        <taxon>Euteleostomi</taxon>
        <taxon>Actinopterygii</taxon>
        <taxon>Neopterygii</taxon>
        <taxon>Teleostei</taxon>
        <taxon>Neoteleostei</taxon>
        <taxon>Acanthomorphata</taxon>
        <taxon>Carangaria</taxon>
        <taxon>Pleuronectiformes</taxon>
        <taxon>Pleuronectoidei</taxon>
        <taxon>Soleidae</taxon>
        <taxon>Solea</taxon>
    </lineage>
</organism>
<dbReference type="AlphaFoldDB" id="A0AAV6QE98"/>
<comment type="caution">
    <text evidence="1">The sequence shown here is derived from an EMBL/GenBank/DDBJ whole genome shotgun (WGS) entry which is preliminary data.</text>
</comment>
<protein>
    <submittedName>
        <fullName evidence="1">Uncharacterized protein</fullName>
    </submittedName>
</protein>
<sequence>MEGVTPEIFGQSVGRTSGRHFVLREESLLMIELRERRKGELEIRTRTQTKLKHPPPFERNARRLKE</sequence>
<evidence type="ECO:0000313" key="2">
    <source>
        <dbReference type="Proteomes" id="UP000693946"/>
    </source>
</evidence>
<reference evidence="1 2" key="1">
    <citation type="journal article" date="2021" name="Sci. Rep.">
        <title>Chromosome anchoring in Senegalese sole (Solea senegalensis) reveals sex-associated markers and genome rearrangements in flatfish.</title>
        <authorList>
            <person name="Guerrero-Cozar I."/>
            <person name="Gomez-Garrido J."/>
            <person name="Berbel C."/>
            <person name="Martinez-Blanch J.F."/>
            <person name="Alioto T."/>
            <person name="Claros M.G."/>
            <person name="Gagnaire P.A."/>
            <person name="Manchado M."/>
        </authorList>
    </citation>
    <scope>NUCLEOTIDE SEQUENCE [LARGE SCALE GENOMIC DNA]</scope>
    <source>
        <strain evidence="1">Sse05_10M</strain>
    </source>
</reference>
<proteinExistence type="predicted"/>
<dbReference type="Proteomes" id="UP000693946">
    <property type="component" value="Linkage Group LG5"/>
</dbReference>